<dbReference type="AlphaFoldDB" id="A0AA38PFW1"/>
<organism evidence="1 2">
    <name type="scientific">Lentinula raphanica</name>
    <dbReference type="NCBI Taxonomy" id="153919"/>
    <lineage>
        <taxon>Eukaryota</taxon>
        <taxon>Fungi</taxon>
        <taxon>Dikarya</taxon>
        <taxon>Basidiomycota</taxon>
        <taxon>Agaricomycotina</taxon>
        <taxon>Agaricomycetes</taxon>
        <taxon>Agaricomycetidae</taxon>
        <taxon>Agaricales</taxon>
        <taxon>Marasmiineae</taxon>
        <taxon>Omphalotaceae</taxon>
        <taxon>Lentinula</taxon>
    </lineage>
</organism>
<evidence type="ECO:0000313" key="2">
    <source>
        <dbReference type="Proteomes" id="UP001163846"/>
    </source>
</evidence>
<evidence type="ECO:0000313" key="1">
    <source>
        <dbReference type="EMBL" id="KAJ3842180.1"/>
    </source>
</evidence>
<gene>
    <name evidence="1" type="ORF">F5878DRAFT_415883</name>
</gene>
<dbReference type="Proteomes" id="UP001163846">
    <property type="component" value="Unassembled WGS sequence"/>
</dbReference>
<reference evidence="1" key="1">
    <citation type="submission" date="2022-08" db="EMBL/GenBank/DDBJ databases">
        <authorList>
            <consortium name="DOE Joint Genome Institute"/>
            <person name="Min B."/>
            <person name="Riley R."/>
            <person name="Sierra-Patev S."/>
            <person name="Naranjo-Ortiz M."/>
            <person name="Looney B."/>
            <person name="Konkel Z."/>
            <person name="Slot J.C."/>
            <person name="Sakamoto Y."/>
            <person name="Steenwyk J.L."/>
            <person name="Rokas A."/>
            <person name="Carro J."/>
            <person name="Camarero S."/>
            <person name="Ferreira P."/>
            <person name="Molpeceres G."/>
            <person name="Ruiz-Duenas F.J."/>
            <person name="Serrano A."/>
            <person name="Henrissat B."/>
            <person name="Drula E."/>
            <person name="Hughes K.W."/>
            <person name="Mata J.L."/>
            <person name="Ishikawa N.K."/>
            <person name="Vargas-Isla R."/>
            <person name="Ushijima S."/>
            <person name="Smith C.A."/>
            <person name="Ahrendt S."/>
            <person name="Andreopoulos W."/>
            <person name="He G."/>
            <person name="Labutti K."/>
            <person name="Lipzen A."/>
            <person name="Ng V."/>
            <person name="Sandor L."/>
            <person name="Barry K."/>
            <person name="Martinez A.T."/>
            <person name="Xiao Y."/>
            <person name="Gibbons J.G."/>
            <person name="Terashima K."/>
            <person name="Hibbett D.S."/>
            <person name="Grigoriev I.V."/>
        </authorList>
    </citation>
    <scope>NUCLEOTIDE SEQUENCE</scope>
    <source>
        <strain evidence="1">TFB9207</strain>
    </source>
</reference>
<accession>A0AA38PFW1</accession>
<name>A0AA38PFW1_9AGAR</name>
<protein>
    <submittedName>
        <fullName evidence="1">Uncharacterized protein</fullName>
    </submittedName>
</protein>
<keyword evidence="2" id="KW-1185">Reference proteome</keyword>
<dbReference type="EMBL" id="MU806014">
    <property type="protein sequence ID" value="KAJ3842180.1"/>
    <property type="molecule type" value="Genomic_DNA"/>
</dbReference>
<sequence length="402" mass="45897">MFQLSSGPCVFRTSNPSWSTARSSWAYVPPRGLALRTGIGASVILNTYGHVFHLRFSCASSYLCWTWKFMLGMRSTNSGIEVGNTVQDSSLDSKRSCSDFEAPSNYDSPHTLSSHYLRDPLELSPYGSYSYADLDGSLSVRTMVDVGIQTESHFHHDERQARSWTVPTQTTPSDASLGSVDEFIENDIHSSDIPISPDRTRTQNSALIDLLEFAILPTYLKDQAQTDEERLEFTDRMGGILNDYKPLTPAVFLALFYLEKLTSRIETMHSFYWWFILCLLYAHQTLDDFHTINITHVEHFMNVDASFAQRRQRSGYKALQYHLNISQVDWVYFLNHIRIIIEGLPLDSAEAMLQLISQSLPTPSQSSEDELLNPLHALKCAMKKDGEDIRWVRENTIMSYRE</sequence>
<proteinExistence type="predicted"/>
<comment type="caution">
    <text evidence="1">The sequence shown here is derived from an EMBL/GenBank/DDBJ whole genome shotgun (WGS) entry which is preliminary data.</text>
</comment>